<dbReference type="OrthoDB" id="410104at2759"/>
<organism evidence="1 2">
    <name type="scientific">Haemonchus contortus</name>
    <name type="common">Barber pole worm</name>
    <dbReference type="NCBI Taxonomy" id="6289"/>
    <lineage>
        <taxon>Eukaryota</taxon>
        <taxon>Metazoa</taxon>
        <taxon>Ecdysozoa</taxon>
        <taxon>Nematoda</taxon>
        <taxon>Chromadorea</taxon>
        <taxon>Rhabditida</taxon>
        <taxon>Rhabditina</taxon>
        <taxon>Rhabditomorpha</taxon>
        <taxon>Strongyloidea</taxon>
        <taxon>Trichostrongylidae</taxon>
        <taxon>Haemonchus</taxon>
    </lineage>
</organism>
<evidence type="ECO:0000313" key="1">
    <source>
        <dbReference type="Proteomes" id="UP000025227"/>
    </source>
</evidence>
<accession>A0A7I5E913</accession>
<name>A0A7I5E913_HAECO</name>
<evidence type="ECO:0000313" key="2">
    <source>
        <dbReference type="WBParaSite" id="HCON_00077690-00001"/>
    </source>
</evidence>
<protein>
    <submittedName>
        <fullName evidence="2">Reverse transcriptase domain-containing protein</fullName>
    </submittedName>
</protein>
<reference evidence="2" key="1">
    <citation type="submission" date="2020-12" db="UniProtKB">
        <authorList>
            <consortium name="WormBaseParasite"/>
        </authorList>
    </citation>
    <scope>IDENTIFICATION</scope>
    <source>
        <strain evidence="2">MHco3</strain>
    </source>
</reference>
<proteinExistence type="predicted"/>
<dbReference type="Proteomes" id="UP000025227">
    <property type="component" value="Unplaced"/>
</dbReference>
<sequence>MREVAEGRKSIFRAAETSPIATPTWLPFVVFEEQWKRSSTTSTRISWTAASTCLPTNLGKTDISFSENQHAIKSIKSTTTHGSDTGKPGRFKSLPSVLIKTLARPFMRHLSECRLPASLKLARLCCVGSEISTMQLCLTFIDLKKTFYTVNTEAVIEALGYEGVPA</sequence>
<dbReference type="WBParaSite" id="HCON_00077690-00001">
    <property type="protein sequence ID" value="HCON_00077690-00001"/>
    <property type="gene ID" value="HCON_00077690"/>
</dbReference>
<dbReference type="AlphaFoldDB" id="A0A7I5E913"/>
<keyword evidence="1" id="KW-1185">Reference proteome</keyword>